<reference evidence="2" key="1">
    <citation type="submission" date="2022-05" db="EMBL/GenBank/DDBJ databases">
        <authorList>
            <person name="Jo J.-H."/>
            <person name="Im W.-T."/>
        </authorList>
    </citation>
    <scope>NUCLEOTIDE SEQUENCE</scope>
    <source>
        <strain evidence="2">SE220</strain>
    </source>
</reference>
<proteinExistence type="predicted"/>
<dbReference type="Proteomes" id="UP001165342">
    <property type="component" value="Unassembled WGS sequence"/>
</dbReference>
<dbReference type="RefSeq" id="WP_249830182.1">
    <property type="nucleotide sequence ID" value="NZ_JAMGBE010000001.1"/>
</dbReference>
<sequence>MLKLALAAAAATASASAPQALSSTSPWWEKITVTMVGDGDPQSCTYESNLSTAPTDGCEVVGAKAGVTQASAGSADEMTRITFERRFIPGDSQPQPSEIDPGDTLLGGQIMALAIDGGGKVNGCKVIAKSGDVTPDYGCEEASAEKFQPTASSGSGDSVGFMTIMVYGHSENVA</sequence>
<evidence type="ECO:0000313" key="3">
    <source>
        <dbReference type="Proteomes" id="UP001165342"/>
    </source>
</evidence>
<name>A0ABT0RYL1_9SPHN</name>
<evidence type="ECO:0008006" key="4">
    <source>
        <dbReference type="Google" id="ProtNLM"/>
    </source>
</evidence>
<evidence type="ECO:0000256" key="1">
    <source>
        <dbReference type="SAM" id="SignalP"/>
    </source>
</evidence>
<keyword evidence="3" id="KW-1185">Reference proteome</keyword>
<protein>
    <recommendedName>
        <fullName evidence="4">DUF3617 domain-containing protein</fullName>
    </recommendedName>
</protein>
<keyword evidence="1" id="KW-0732">Signal</keyword>
<feature type="chain" id="PRO_5045798537" description="DUF3617 domain-containing protein" evidence="1">
    <location>
        <begin position="20"/>
        <end position="174"/>
    </location>
</feature>
<evidence type="ECO:0000313" key="2">
    <source>
        <dbReference type="EMBL" id="MCL6728677.1"/>
    </source>
</evidence>
<accession>A0ABT0RYL1</accession>
<organism evidence="2 3">
    <name type="scientific">Sphingomonas hankyongi</name>
    <dbReference type="NCBI Taxonomy" id="2908209"/>
    <lineage>
        <taxon>Bacteria</taxon>
        <taxon>Pseudomonadati</taxon>
        <taxon>Pseudomonadota</taxon>
        <taxon>Alphaproteobacteria</taxon>
        <taxon>Sphingomonadales</taxon>
        <taxon>Sphingomonadaceae</taxon>
        <taxon>Sphingomonas</taxon>
    </lineage>
</organism>
<feature type="signal peptide" evidence="1">
    <location>
        <begin position="1"/>
        <end position="19"/>
    </location>
</feature>
<dbReference type="EMBL" id="JAMGBE010000001">
    <property type="protein sequence ID" value="MCL6728677.1"/>
    <property type="molecule type" value="Genomic_DNA"/>
</dbReference>
<comment type="caution">
    <text evidence="2">The sequence shown here is derived from an EMBL/GenBank/DDBJ whole genome shotgun (WGS) entry which is preliminary data.</text>
</comment>
<gene>
    <name evidence="2" type="ORF">LZ538_01235</name>
</gene>